<evidence type="ECO:0000259" key="5">
    <source>
        <dbReference type="Pfam" id="PF13407"/>
    </source>
</evidence>
<dbReference type="RefSeq" id="WP_085463435.1">
    <property type="nucleotide sequence ID" value="NZ_FXBL01000004.1"/>
</dbReference>
<evidence type="ECO:0000313" key="6">
    <source>
        <dbReference type="EMBL" id="SMH32769.1"/>
    </source>
</evidence>
<dbReference type="PANTHER" id="PTHR46847">
    <property type="entry name" value="D-ALLOSE-BINDING PERIPLASMIC PROTEIN-RELATED"/>
    <property type="match status" value="1"/>
</dbReference>
<reference evidence="6 7" key="1">
    <citation type="submission" date="2017-04" db="EMBL/GenBank/DDBJ databases">
        <authorList>
            <person name="Afonso C.L."/>
            <person name="Miller P.J."/>
            <person name="Scott M.A."/>
            <person name="Spackman E."/>
            <person name="Goraichik I."/>
            <person name="Dimitrov K.M."/>
            <person name="Suarez D.L."/>
            <person name="Swayne D.E."/>
        </authorList>
    </citation>
    <scope>NUCLEOTIDE SEQUENCE [LARGE SCALE GENOMIC DNA]</scope>
    <source>
        <strain evidence="6 7">B5P</strain>
    </source>
</reference>
<dbReference type="Proteomes" id="UP000193083">
    <property type="component" value="Unassembled WGS sequence"/>
</dbReference>
<evidence type="ECO:0000256" key="2">
    <source>
        <dbReference type="ARBA" id="ARBA00007639"/>
    </source>
</evidence>
<dbReference type="EMBL" id="FXBL01000004">
    <property type="protein sequence ID" value="SMH32769.1"/>
    <property type="molecule type" value="Genomic_DNA"/>
</dbReference>
<keyword evidence="3 4" id="KW-0732">Signal</keyword>
<evidence type="ECO:0000256" key="1">
    <source>
        <dbReference type="ARBA" id="ARBA00004196"/>
    </source>
</evidence>
<name>A0A1X7N742_9HYPH</name>
<comment type="similarity">
    <text evidence="2">Belongs to the bacterial solute-binding protein 2 family.</text>
</comment>
<dbReference type="SUPFAM" id="SSF53822">
    <property type="entry name" value="Periplasmic binding protein-like I"/>
    <property type="match status" value="1"/>
</dbReference>
<protein>
    <submittedName>
        <fullName evidence="6">Monosaccharide ABC transporter substrate-binding protein, CUT2 family</fullName>
    </submittedName>
</protein>
<dbReference type="AlphaFoldDB" id="A0A1X7N742"/>
<evidence type="ECO:0000313" key="7">
    <source>
        <dbReference type="Proteomes" id="UP000193083"/>
    </source>
</evidence>
<keyword evidence="7" id="KW-1185">Reference proteome</keyword>
<proteinExistence type="inferred from homology"/>
<dbReference type="OrthoDB" id="9342512at2"/>
<dbReference type="InterPro" id="IPR025997">
    <property type="entry name" value="SBP_2_dom"/>
</dbReference>
<dbReference type="Gene3D" id="3.40.50.2300">
    <property type="match status" value="2"/>
</dbReference>
<dbReference type="GO" id="GO:0030313">
    <property type="term" value="C:cell envelope"/>
    <property type="evidence" value="ECO:0007669"/>
    <property type="project" value="UniProtKB-SubCell"/>
</dbReference>
<dbReference type="Pfam" id="PF13407">
    <property type="entry name" value="Peripla_BP_4"/>
    <property type="match status" value="1"/>
</dbReference>
<dbReference type="GO" id="GO:0030246">
    <property type="term" value="F:carbohydrate binding"/>
    <property type="evidence" value="ECO:0007669"/>
    <property type="project" value="UniProtKB-ARBA"/>
</dbReference>
<gene>
    <name evidence="6" type="ORF">SAMN02982922_1335</name>
</gene>
<dbReference type="PANTHER" id="PTHR46847:SF1">
    <property type="entry name" value="D-ALLOSE-BINDING PERIPLASMIC PROTEIN-RELATED"/>
    <property type="match status" value="1"/>
</dbReference>
<evidence type="ECO:0000256" key="3">
    <source>
        <dbReference type="ARBA" id="ARBA00022729"/>
    </source>
</evidence>
<accession>A0A1X7N742</accession>
<sequence>MIFRQAMLAAASVLAISGAALAQDAKSAVATAREAKTTWPGPTEAVKAEGSKNIYVITCASQGIGCVRAANGVVEAGAVLGWDVRVIDGRGDPAAWNAGILSAVTAKADGIVLAAVPPMLVGDALAQAKAAGISVVSVFNPKPEQADSVFAYVRPDHVAQGALAADWVEADSGGTAKIILVEDPIFPELVQRGAGFRESIASCGGCEIVEAVESTLATMAQRLPGAVAAALSRRPDANYVIAPFDSNGFFANEGVRQAGRIGAVRVGSYEGDPQTIAAIRNGEYAMTIADPAEWMGWQAADELVRAFAGAAPANVTVVDRLVDKDNAPTTEGWLGDLDYKAEFRKLWGK</sequence>
<dbReference type="InterPro" id="IPR028082">
    <property type="entry name" value="Peripla_BP_I"/>
</dbReference>
<feature type="signal peptide" evidence="4">
    <location>
        <begin position="1"/>
        <end position="22"/>
    </location>
</feature>
<comment type="subcellular location">
    <subcellularLocation>
        <location evidence="1">Cell envelope</location>
    </subcellularLocation>
</comment>
<feature type="domain" description="Periplasmic binding protein" evidence="5">
    <location>
        <begin position="65"/>
        <end position="309"/>
    </location>
</feature>
<organism evidence="6 7">
    <name type="scientific">Mesorhizobium australicum</name>
    <dbReference type="NCBI Taxonomy" id="536018"/>
    <lineage>
        <taxon>Bacteria</taxon>
        <taxon>Pseudomonadati</taxon>
        <taxon>Pseudomonadota</taxon>
        <taxon>Alphaproteobacteria</taxon>
        <taxon>Hyphomicrobiales</taxon>
        <taxon>Phyllobacteriaceae</taxon>
        <taxon>Mesorhizobium</taxon>
    </lineage>
</organism>
<evidence type="ECO:0000256" key="4">
    <source>
        <dbReference type="SAM" id="SignalP"/>
    </source>
</evidence>
<feature type="chain" id="PRO_5012575508" evidence="4">
    <location>
        <begin position="23"/>
        <end position="349"/>
    </location>
</feature>